<dbReference type="PIRSF" id="PIRSF001093">
    <property type="entry name" value="B-hxosamndse_ab_euk"/>
    <property type="match status" value="1"/>
</dbReference>
<evidence type="ECO:0000256" key="9">
    <source>
        <dbReference type="SAM" id="MobiDB-lite"/>
    </source>
</evidence>
<evidence type="ECO:0000256" key="1">
    <source>
        <dbReference type="ARBA" id="ARBA00001231"/>
    </source>
</evidence>
<proteinExistence type="inferred from homology"/>
<dbReference type="Proteomes" id="UP000799537">
    <property type="component" value="Unassembled WGS sequence"/>
</dbReference>
<evidence type="ECO:0000256" key="10">
    <source>
        <dbReference type="SAM" id="SignalP"/>
    </source>
</evidence>
<feature type="domain" description="Beta-hexosaminidase eukaryotic type N-terminal" evidence="12">
    <location>
        <begin position="17"/>
        <end position="160"/>
    </location>
</feature>
<evidence type="ECO:0000256" key="6">
    <source>
        <dbReference type="ARBA" id="ARBA00023295"/>
    </source>
</evidence>
<evidence type="ECO:0000313" key="13">
    <source>
        <dbReference type="EMBL" id="KAF2173817.1"/>
    </source>
</evidence>
<dbReference type="GO" id="GO:0016020">
    <property type="term" value="C:membrane"/>
    <property type="evidence" value="ECO:0007669"/>
    <property type="project" value="TreeGrafter"/>
</dbReference>
<dbReference type="SUPFAM" id="SSF51445">
    <property type="entry name" value="(Trans)glycosidases"/>
    <property type="match status" value="1"/>
</dbReference>
<evidence type="ECO:0000256" key="3">
    <source>
        <dbReference type="ARBA" id="ARBA00022729"/>
    </source>
</evidence>
<dbReference type="GeneID" id="54564300"/>
<evidence type="ECO:0000256" key="8">
    <source>
        <dbReference type="PIRSR" id="PIRSR001093-1"/>
    </source>
</evidence>
<dbReference type="Gene3D" id="3.20.20.80">
    <property type="entry name" value="Glycosidases"/>
    <property type="match status" value="1"/>
</dbReference>
<dbReference type="PANTHER" id="PTHR22600">
    <property type="entry name" value="BETA-HEXOSAMINIDASE"/>
    <property type="match status" value="1"/>
</dbReference>
<dbReference type="RefSeq" id="XP_033674706.1">
    <property type="nucleotide sequence ID" value="XM_033811028.1"/>
</dbReference>
<evidence type="ECO:0000313" key="14">
    <source>
        <dbReference type="Proteomes" id="UP000799537"/>
    </source>
</evidence>
<dbReference type="PRINTS" id="PR00738">
    <property type="entry name" value="GLHYDRLASE20"/>
</dbReference>
<protein>
    <recommendedName>
        <fullName evidence="7">Beta-hexosaminidase</fullName>
        <ecNumber evidence="7">3.2.1.52</ecNumber>
    </recommendedName>
</protein>
<dbReference type="Gene3D" id="3.30.379.10">
    <property type="entry name" value="Chitobiase/beta-hexosaminidase domain 2-like"/>
    <property type="match status" value="1"/>
</dbReference>
<dbReference type="GO" id="GO:0030203">
    <property type="term" value="P:glycosaminoglycan metabolic process"/>
    <property type="evidence" value="ECO:0007669"/>
    <property type="project" value="TreeGrafter"/>
</dbReference>
<feature type="active site" description="Proton donor" evidence="8">
    <location>
        <position position="346"/>
    </location>
</feature>
<name>A0A6A6D332_ZASCE</name>
<keyword evidence="14" id="KW-1185">Reference proteome</keyword>
<dbReference type="EMBL" id="ML993579">
    <property type="protein sequence ID" value="KAF2173817.1"/>
    <property type="molecule type" value="Genomic_DNA"/>
</dbReference>
<keyword evidence="3 10" id="KW-0732">Signal</keyword>
<evidence type="ECO:0000256" key="5">
    <source>
        <dbReference type="ARBA" id="ARBA00023180"/>
    </source>
</evidence>
<dbReference type="GO" id="GO:0016231">
    <property type="term" value="F:beta-N-acetylglucosaminidase activity"/>
    <property type="evidence" value="ECO:0007669"/>
    <property type="project" value="TreeGrafter"/>
</dbReference>
<dbReference type="InterPro" id="IPR015883">
    <property type="entry name" value="Glyco_hydro_20_cat"/>
</dbReference>
<dbReference type="InterPro" id="IPR017853">
    <property type="entry name" value="GH"/>
</dbReference>
<comment type="similarity">
    <text evidence="2 7">Belongs to the glycosyl hydrolase 20 family.</text>
</comment>
<evidence type="ECO:0000256" key="7">
    <source>
        <dbReference type="PIRNR" id="PIRNR001093"/>
    </source>
</evidence>
<dbReference type="Pfam" id="PF00728">
    <property type="entry name" value="Glyco_hydro_20"/>
    <property type="match status" value="1"/>
</dbReference>
<gene>
    <name evidence="13" type="ORF">M409DRAFT_48739</name>
</gene>
<keyword evidence="5" id="KW-0325">Glycoprotein</keyword>
<keyword evidence="6 7" id="KW-0326">Glycosidase</keyword>
<dbReference type="OrthoDB" id="428480at2759"/>
<reference evidence="13" key="1">
    <citation type="journal article" date="2020" name="Stud. Mycol.">
        <title>101 Dothideomycetes genomes: a test case for predicting lifestyles and emergence of pathogens.</title>
        <authorList>
            <person name="Haridas S."/>
            <person name="Albert R."/>
            <person name="Binder M."/>
            <person name="Bloem J."/>
            <person name="Labutti K."/>
            <person name="Salamov A."/>
            <person name="Andreopoulos B."/>
            <person name="Baker S."/>
            <person name="Barry K."/>
            <person name="Bills G."/>
            <person name="Bluhm B."/>
            <person name="Cannon C."/>
            <person name="Castanera R."/>
            <person name="Culley D."/>
            <person name="Daum C."/>
            <person name="Ezra D."/>
            <person name="Gonzalez J."/>
            <person name="Henrissat B."/>
            <person name="Kuo A."/>
            <person name="Liang C."/>
            <person name="Lipzen A."/>
            <person name="Lutzoni F."/>
            <person name="Magnuson J."/>
            <person name="Mondo S."/>
            <person name="Nolan M."/>
            <person name="Ohm R."/>
            <person name="Pangilinan J."/>
            <person name="Park H.-J."/>
            <person name="Ramirez L."/>
            <person name="Alfaro M."/>
            <person name="Sun H."/>
            <person name="Tritt A."/>
            <person name="Yoshinaga Y."/>
            <person name="Zwiers L.-H."/>
            <person name="Turgeon B."/>
            <person name="Goodwin S."/>
            <person name="Spatafora J."/>
            <person name="Crous P."/>
            <person name="Grigoriev I."/>
        </authorList>
    </citation>
    <scope>NUCLEOTIDE SEQUENCE</scope>
    <source>
        <strain evidence="13">ATCC 36951</strain>
    </source>
</reference>
<dbReference type="EC" id="3.2.1.52" evidence="7"/>
<evidence type="ECO:0000259" key="11">
    <source>
        <dbReference type="Pfam" id="PF00728"/>
    </source>
</evidence>
<evidence type="ECO:0000256" key="2">
    <source>
        <dbReference type="ARBA" id="ARBA00006285"/>
    </source>
</evidence>
<sequence length="599" mass="67410">MRLLAVIAALSTTALAVWPLPEEYKSGDGVLWIARDKVTVTYNGPGHQPQGYGNGNQSSPGAQPPPVVKSAIQRTYDTLFEKNFVPWKLRPRLSDFEPTLGGDSTYIHEIVLEQNGPDAGGNASSVDESYTLEVTEAGKVTISAKSSVGLLYGLTTFTQLFYKHTNGGVYTDKAPVSVTDAPKFKWRGLNVDTSRTFKPLADLYRTIDAMAFNKFNRLHWHITDAQSWPLEVPALPELADKGVYVNFQRYSPEDIKKLQEYGKLVGVTVAMEIDNPGHTSSIWFSHPDLIAAFNKQPDWTTYCAEPPCGSLKLNSTKVYDFLEKLLDDLLPRLKPYTPYFHLGGDEVNMNTYLLDDTVRSNASSVLQPLMQKYMDRNMHQVTQTYDLTPLVWEEMLLEWNLTLPHNTIIQTWQSTEAVINSVQKGFQTLVGNYNYWYLDCGKGQWLDFYPSNAAEYWPFNDYCAPVHNWRVMYSLDPLEGVPENLTHLVIGGEAHIWSEQTDTVNLDKMVRCPYPSSCLELNRLLTCEIFKIWPRLCAAGEILWSGAKDASGQNRSQIEASPRLAEMRERLVARGVAAEPIQMPFCTQNGTQCAYPPSG</sequence>
<dbReference type="SUPFAM" id="SSF55545">
    <property type="entry name" value="beta-N-acetylhexosaminidase-like domain"/>
    <property type="match status" value="1"/>
</dbReference>
<dbReference type="FunFam" id="3.20.20.80:FF:000063">
    <property type="entry name" value="Beta-hexosaminidase"/>
    <property type="match status" value="1"/>
</dbReference>
<dbReference type="InterPro" id="IPR025705">
    <property type="entry name" value="Beta_hexosaminidase_sua/sub"/>
</dbReference>
<dbReference type="InterPro" id="IPR029018">
    <property type="entry name" value="Hex-like_dom2"/>
</dbReference>
<keyword evidence="4 7" id="KW-0378">Hydrolase</keyword>
<comment type="catalytic activity">
    <reaction evidence="1 7">
        <text>Hydrolysis of terminal non-reducing N-acetyl-D-hexosamine residues in N-acetyl-beta-D-hexosaminides.</text>
        <dbReference type="EC" id="3.2.1.52"/>
    </reaction>
</comment>
<organism evidence="13 14">
    <name type="scientific">Zasmidium cellare ATCC 36951</name>
    <dbReference type="NCBI Taxonomy" id="1080233"/>
    <lineage>
        <taxon>Eukaryota</taxon>
        <taxon>Fungi</taxon>
        <taxon>Dikarya</taxon>
        <taxon>Ascomycota</taxon>
        <taxon>Pezizomycotina</taxon>
        <taxon>Dothideomycetes</taxon>
        <taxon>Dothideomycetidae</taxon>
        <taxon>Mycosphaerellales</taxon>
        <taxon>Mycosphaerellaceae</taxon>
        <taxon>Zasmidium</taxon>
    </lineage>
</organism>
<accession>A0A6A6D332</accession>
<evidence type="ECO:0000259" key="12">
    <source>
        <dbReference type="Pfam" id="PF14845"/>
    </source>
</evidence>
<feature type="chain" id="PRO_5025532139" description="Beta-hexosaminidase" evidence="10">
    <location>
        <begin position="17"/>
        <end position="599"/>
    </location>
</feature>
<dbReference type="Pfam" id="PF14845">
    <property type="entry name" value="Glycohydro_20b2"/>
    <property type="match status" value="1"/>
</dbReference>
<dbReference type="AlphaFoldDB" id="A0A6A6D332"/>
<feature type="domain" description="Glycoside hydrolase family 20 catalytic" evidence="11">
    <location>
        <begin position="184"/>
        <end position="510"/>
    </location>
</feature>
<dbReference type="PANTHER" id="PTHR22600:SF58">
    <property type="entry name" value="BETA-HEXOSAMINIDASE"/>
    <property type="match status" value="1"/>
</dbReference>
<dbReference type="GO" id="GO:0005975">
    <property type="term" value="P:carbohydrate metabolic process"/>
    <property type="evidence" value="ECO:0007669"/>
    <property type="project" value="InterPro"/>
</dbReference>
<feature type="region of interest" description="Disordered" evidence="9">
    <location>
        <begin position="43"/>
        <end position="67"/>
    </location>
</feature>
<dbReference type="InterPro" id="IPR029019">
    <property type="entry name" value="HEX_eukaryotic_N"/>
</dbReference>
<evidence type="ECO:0000256" key="4">
    <source>
        <dbReference type="ARBA" id="ARBA00022801"/>
    </source>
</evidence>
<feature type="signal peptide" evidence="10">
    <location>
        <begin position="1"/>
        <end position="16"/>
    </location>
</feature>